<proteinExistence type="predicted"/>
<protein>
    <submittedName>
        <fullName evidence="2">Uncharacterized protein</fullName>
    </submittedName>
</protein>
<feature type="compositionally biased region" description="Basic and acidic residues" evidence="1">
    <location>
        <begin position="208"/>
        <end position="220"/>
    </location>
</feature>
<name>A0ABD0Y8X4_9HEMI</name>
<accession>A0ABD0Y8X4</accession>
<feature type="compositionally biased region" description="Basic and acidic residues" evidence="1">
    <location>
        <begin position="80"/>
        <end position="89"/>
    </location>
</feature>
<reference evidence="2 3" key="1">
    <citation type="submission" date="2024-07" db="EMBL/GenBank/DDBJ databases">
        <title>Chromosome-level genome assembly of the water stick insect Ranatra chinensis (Heteroptera: Nepidae).</title>
        <authorList>
            <person name="Liu X."/>
        </authorList>
    </citation>
    <scope>NUCLEOTIDE SEQUENCE [LARGE SCALE GENOMIC DNA]</scope>
    <source>
        <strain evidence="2">Cailab_2021Rc</strain>
        <tissue evidence="2">Muscle</tissue>
    </source>
</reference>
<dbReference type="EMBL" id="JBFDAA010000022">
    <property type="protein sequence ID" value="KAL1110533.1"/>
    <property type="molecule type" value="Genomic_DNA"/>
</dbReference>
<comment type="caution">
    <text evidence="2">The sequence shown here is derived from an EMBL/GenBank/DDBJ whole genome shotgun (WGS) entry which is preliminary data.</text>
</comment>
<evidence type="ECO:0000313" key="2">
    <source>
        <dbReference type="EMBL" id="KAL1110533.1"/>
    </source>
</evidence>
<evidence type="ECO:0000256" key="1">
    <source>
        <dbReference type="SAM" id="MobiDB-lite"/>
    </source>
</evidence>
<gene>
    <name evidence="2" type="ORF">AAG570_008061</name>
</gene>
<dbReference type="Proteomes" id="UP001558652">
    <property type="component" value="Unassembled WGS sequence"/>
</dbReference>
<organism evidence="2 3">
    <name type="scientific">Ranatra chinensis</name>
    <dbReference type="NCBI Taxonomy" id="642074"/>
    <lineage>
        <taxon>Eukaryota</taxon>
        <taxon>Metazoa</taxon>
        <taxon>Ecdysozoa</taxon>
        <taxon>Arthropoda</taxon>
        <taxon>Hexapoda</taxon>
        <taxon>Insecta</taxon>
        <taxon>Pterygota</taxon>
        <taxon>Neoptera</taxon>
        <taxon>Paraneoptera</taxon>
        <taxon>Hemiptera</taxon>
        <taxon>Heteroptera</taxon>
        <taxon>Panheteroptera</taxon>
        <taxon>Nepomorpha</taxon>
        <taxon>Nepidae</taxon>
        <taxon>Ranatrinae</taxon>
        <taxon>Ranatra</taxon>
    </lineage>
</organism>
<sequence>MKLLCLYFQWPFKTEEFVSKGFCCFHVNFICWADYEDQAFQYLPRLPVFSTVLVSTAKNEGIADMRGVEGHVALLQEAVESGRDHKRNPDLPGPVRLQRVGGVREAEERRQGSLQEASHLRPSGSQRVPHEGSRQLPRTHPGLRRGGPPLRHRHAPRLGSAQEKNLLQARRRRCSPGPHARPPLPSGQLPAPQRAHQDGEGEGASGTEDERRGRKERPQRDGQTPVRRLPPGARRSGTQPGQTGHRPEQRSCRFSRHIGSGIL</sequence>
<feature type="compositionally biased region" description="Basic and acidic residues" evidence="1">
    <location>
        <begin position="102"/>
        <end position="111"/>
    </location>
</feature>
<dbReference type="AlphaFoldDB" id="A0ABD0Y8X4"/>
<keyword evidence="3" id="KW-1185">Reference proteome</keyword>
<feature type="region of interest" description="Disordered" evidence="1">
    <location>
        <begin position="80"/>
        <end position="263"/>
    </location>
</feature>
<evidence type="ECO:0000313" key="3">
    <source>
        <dbReference type="Proteomes" id="UP001558652"/>
    </source>
</evidence>